<dbReference type="NCBIfam" id="NF038399">
    <property type="entry name" value="NH_RiPP_Os17"/>
    <property type="match status" value="1"/>
</dbReference>
<dbReference type="EMBL" id="CP035758">
    <property type="protein sequence ID" value="QBD76788.1"/>
    <property type="molecule type" value="Genomic_DNA"/>
</dbReference>
<organism evidence="1 2">
    <name type="scientific">Ktedonosporobacter rubrisoli</name>
    <dbReference type="NCBI Taxonomy" id="2509675"/>
    <lineage>
        <taxon>Bacteria</taxon>
        <taxon>Bacillati</taxon>
        <taxon>Chloroflexota</taxon>
        <taxon>Ktedonobacteria</taxon>
        <taxon>Ktedonobacterales</taxon>
        <taxon>Ktedonosporobacteraceae</taxon>
        <taxon>Ktedonosporobacter</taxon>
    </lineage>
</organism>
<name>A0A4P6JNA8_KTERU</name>
<dbReference type="AlphaFoldDB" id="A0A4P6JNA8"/>
<proteinExistence type="predicted"/>
<evidence type="ECO:0000313" key="1">
    <source>
        <dbReference type="EMBL" id="QBD76788.1"/>
    </source>
</evidence>
<evidence type="ECO:0000313" key="2">
    <source>
        <dbReference type="Proteomes" id="UP000290365"/>
    </source>
</evidence>
<sequence length="73" mass="8318">MSWKIINQIICLAYANEEFWQALQANPLPTLQAEGFQLSPEEQETVQSLVALSFNDFCQALIDRYAPPSHSDF</sequence>
<keyword evidence="2" id="KW-1185">Reference proteome</keyword>
<protein>
    <submittedName>
        <fullName evidence="1">Uncharacterized protein</fullName>
    </submittedName>
</protein>
<dbReference type="RefSeq" id="WP_129887852.1">
    <property type="nucleotide sequence ID" value="NZ_CP035758.1"/>
</dbReference>
<accession>A0A4P6JNA8</accession>
<reference evidence="1 2" key="1">
    <citation type="submission" date="2019-01" db="EMBL/GenBank/DDBJ databases">
        <title>Ktedonosporobacter rubrisoli SCAWS-G2.</title>
        <authorList>
            <person name="Huang Y."/>
            <person name="Yan B."/>
        </authorList>
    </citation>
    <scope>NUCLEOTIDE SEQUENCE [LARGE SCALE GENOMIC DNA]</scope>
    <source>
        <strain evidence="1 2">SCAWS-G2</strain>
    </source>
</reference>
<gene>
    <name evidence="1" type="ORF">EPA93_12550</name>
</gene>
<dbReference type="OrthoDB" id="166768at2"/>
<dbReference type="Proteomes" id="UP000290365">
    <property type="component" value="Chromosome"/>
</dbReference>
<dbReference type="KEGG" id="kbs:EPA93_12550"/>